<keyword evidence="1" id="KW-0614">Plasmid</keyword>
<geneLocation type="plasmid" evidence="1">
    <name>pRGFK1351</name>
</geneLocation>
<dbReference type="AlphaFoldDB" id="A0A0H5Q6I7"/>
<evidence type="ECO:0000313" key="1">
    <source>
        <dbReference type="EMBL" id="CRY97020.1"/>
    </source>
</evidence>
<sequence>MKIVKEPKYNKEERVVFKWNDDIIEGTIFIIDSLGCFDCYMEQPSYDILGKDKHNNDTLTLFKHIPESDIIEKSKVQDSKELIELKKHMSERRTKI</sequence>
<protein>
    <submittedName>
        <fullName evidence="1">Uncharacterized protein</fullName>
    </submittedName>
</protein>
<accession>A0A0H5Q6I7</accession>
<reference evidence="1" key="1">
    <citation type="submission" date="2015-06" db="EMBL/GenBank/DDBJ databases">
        <authorList>
            <person name="Joergensen T."/>
        </authorList>
    </citation>
    <scope>NUCLEOTIDE SEQUENCE</scope>
    <source>
        <plasmid evidence="1">pRGFK1351</plasmid>
    </source>
</reference>
<reference evidence="1" key="2">
    <citation type="submission" date="2015-07" db="EMBL/GenBank/DDBJ databases">
        <title>Plasmids, circular viruses and viroids from rat gut.</title>
        <authorList>
            <person name="Jorgensen T.J."/>
            <person name="Hansen M.A."/>
            <person name="Xu Z."/>
            <person name="Tabak M.A."/>
            <person name="Sorensen S.J."/>
            <person name="Hansen L.H."/>
        </authorList>
    </citation>
    <scope>NUCLEOTIDE SEQUENCE</scope>
    <source>
        <plasmid evidence="1">pRGFK1351</plasmid>
    </source>
</reference>
<proteinExistence type="predicted"/>
<name>A0A0H5Q6I7_9ZZZZ</name>
<organism evidence="1">
    <name type="scientific">uncultured prokaryote</name>
    <dbReference type="NCBI Taxonomy" id="198431"/>
    <lineage>
        <taxon>unclassified sequences</taxon>
        <taxon>environmental samples</taxon>
    </lineage>
</organism>
<dbReference type="EMBL" id="LN853913">
    <property type="protein sequence ID" value="CRY97020.1"/>
    <property type="molecule type" value="Genomic_DNA"/>
</dbReference>